<sequence>MELTGQEIHLSKDLFGNDFEWGVSTAAFQIEGAHNVDGKGLSVWDTFTTKKGKILNGDHAQTACDFYNLYERDIDLIKELNIPNFRFSISWTRILPEGAGKINQAGVDYYNRVINYCIKQGVEPWLTVYHWDLPHVLEVKGGWTNREAISWFSEFITICAQNFGDRVKHWMVMNEPVVFTGAGYFFGIHAPGRSGMKNFVPAIHHVTMSIAEGGRILRKLLPSTAQIGTTFSCSQIEPYSSKPRDIAAAVRADALINRLYIEPLLGMGYPINDLPALKDLKKYFYPGDEDKLSFDFDFIGIQNYTREIVKYSFFTPYIHASMVKAENRGVDLTAMRWEIYPPSIYHMIKKYDAYPNVKKIIITENGSAFPDEITDGEVNDPKRLKYLKDNLAQVLKAKNEGHKIEGYFVWTLTDNFEWAEGYHPRFGLIHVDHATQQRTVKASGKWYAEFLK</sequence>
<feature type="binding site" evidence="10">
    <location>
        <begin position="417"/>
        <end position="418"/>
    </location>
    <ligand>
        <name>substrate</name>
    </ligand>
</feature>
<dbReference type="InterPro" id="IPR017853">
    <property type="entry name" value="GH"/>
</dbReference>
<reference evidence="13" key="1">
    <citation type="submission" date="2016-10" db="EMBL/GenBank/DDBJ databases">
        <authorList>
            <person name="Varghese N."/>
            <person name="Submissions S."/>
        </authorList>
    </citation>
    <scope>NUCLEOTIDE SEQUENCE [LARGE SCALE GENOMIC DNA]</scope>
    <source>
        <strain evidence="13">Gh-48</strain>
    </source>
</reference>
<feature type="binding site" evidence="10">
    <location>
        <position position="29"/>
    </location>
    <ligand>
        <name>substrate</name>
    </ligand>
</feature>
<keyword evidence="8" id="KW-0624">Polysaccharide degradation</keyword>
<dbReference type="InterPro" id="IPR017736">
    <property type="entry name" value="Glyco_hydro_1_beta-glucosidase"/>
</dbReference>
<feature type="binding site" evidence="10">
    <location>
        <position position="304"/>
    </location>
    <ligand>
        <name>substrate</name>
    </ligand>
</feature>
<evidence type="ECO:0000256" key="6">
    <source>
        <dbReference type="ARBA" id="ARBA00023277"/>
    </source>
</evidence>
<dbReference type="OrthoDB" id="9765195at2"/>
<dbReference type="InterPro" id="IPR001360">
    <property type="entry name" value="Glyco_hydro_1"/>
</dbReference>
<keyword evidence="4 11" id="KW-0378">Hydrolase</keyword>
<comment type="catalytic activity">
    <reaction evidence="1 11">
        <text>Hydrolysis of terminal, non-reducing beta-D-glucosyl residues with release of beta-D-glucose.</text>
        <dbReference type="EC" id="3.2.1.21"/>
    </reaction>
</comment>
<keyword evidence="13" id="KW-1185">Reference proteome</keyword>
<dbReference type="PROSITE" id="PS00653">
    <property type="entry name" value="GLYCOSYL_HYDROL_F1_2"/>
    <property type="match status" value="1"/>
</dbReference>
<evidence type="ECO:0000256" key="10">
    <source>
        <dbReference type="PIRSR" id="PIRSR617736-2"/>
    </source>
</evidence>
<dbReference type="RefSeq" id="WP_091206083.1">
    <property type="nucleotide sequence ID" value="NZ_FOCL01000001.1"/>
</dbReference>
<feature type="binding site" evidence="10">
    <location>
        <position position="174"/>
    </location>
    <ligand>
        <name>substrate</name>
    </ligand>
</feature>
<feature type="active site" description="Nucleophile" evidence="9">
    <location>
        <position position="364"/>
    </location>
</feature>
<protein>
    <recommendedName>
        <fullName evidence="3 11">Beta-glucosidase</fullName>
        <ecNumber evidence="3 11">3.2.1.21</ecNumber>
    </recommendedName>
</protein>
<feature type="active site" description="Proton donor" evidence="9">
    <location>
        <position position="175"/>
    </location>
</feature>
<evidence type="ECO:0000256" key="4">
    <source>
        <dbReference type="ARBA" id="ARBA00022801"/>
    </source>
</evidence>
<evidence type="ECO:0000256" key="7">
    <source>
        <dbReference type="ARBA" id="ARBA00023295"/>
    </source>
</evidence>
<keyword evidence="5" id="KW-0136">Cellulose degradation</keyword>
<dbReference type="PANTHER" id="PTHR10353">
    <property type="entry name" value="GLYCOSYL HYDROLASE"/>
    <property type="match status" value="1"/>
</dbReference>
<proteinExistence type="inferred from homology"/>
<dbReference type="GO" id="GO:0008422">
    <property type="term" value="F:beta-glucosidase activity"/>
    <property type="evidence" value="ECO:0007669"/>
    <property type="project" value="UniProtKB-EC"/>
</dbReference>
<evidence type="ECO:0000256" key="1">
    <source>
        <dbReference type="ARBA" id="ARBA00000448"/>
    </source>
</evidence>
<evidence type="ECO:0000313" key="13">
    <source>
        <dbReference type="Proteomes" id="UP000198942"/>
    </source>
</evidence>
<dbReference type="PRINTS" id="PR00131">
    <property type="entry name" value="GLHYDRLASE1"/>
</dbReference>
<feature type="binding site" evidence="10">
    <location>
        <position position="130"/>
    </location>
    <ligand>
        <name>substrate</name>
    </ligand>
</feature>
<feature type="binding site" evidence="10">
    <location>
        <position position="410"/>
    </location>
    <ligand>
        <name>substrate</name>
    </ligand>
</feature>
<keyword evidence="6" id="KW-0119">Carbohydrate metabolism</keyword>
<name>A0A1H7ZL16_9SPHI</name>
<dbReference type="InterPro" id="IPR033132">
    <property type="entry name" value="GH_1_N_CS"/>
</dbReference>
<accession>A0A1H7ZL16</accession>
<dbReference type="STRING" id="551995.SAMN05192574_10180"/>
<dbReference type="PANTHER" id="PTHR10353:SF36">
    <property type="entry name" value="LP05116P"/>
    <property type="match status" value="1"/>
</dbReference>
<evidence type="ECO:0000313" key="12">
    <source>
        <dbReference type="EMBL" id="SEM58634.1"/>
    </source>
</evidence>
<dbReference type="EMBL" id="FOCL01000001">
    <property type="protein sequence ID" value="SEM58634.1"/>
    <property type="molecule type" value="Genomic_DNA"/>
</dbReference>
<evidence type="ECO:0000256" key="5">
    <source>
        <dbReference type="ARBA" id="ARBA00023001"/>
    </source>
</evidence>
<evidence type="ECO:0000256" key="9">
    <source>
        <dbReference type="PIRSR" id="PIRSR617736-1"/>
    </source>
</evidence>
<gene>
    <name evidence="12" type="ORF">SAMN05192574_10180</name>
</gene>
<keyword evidence="7 11" id="KW-0326">Glycosidase</keyword>
<evidence type="ECO:0000256" key="3">
    <source>
        <dbReference type="ARBA" id="ARBA00012744"/>
    </source>
</evidence>
<dbReference type="SUPFAM" id="SSF51445">
    <property type="entry name" value="(Trans)glycosidases"/>
    <property type="match status" value="1"/>
</dbReference>
<organism evidence="12 13">
    <name type="scientific">Mucilaginibacter gossypiicola</name>
    <dbReference type="NCBI Taxonomy" id="551995"/>
    <lineage>
        <taxon>Bacteria</taxon>
        <taxon>Pseudomonadati</taxon>
        <taxon>Bacteroidota</taxon>
        <taxon>Sphingobacteriia</taxon>
        <taxon>Sphingobacteriales</taxon>
        <taxon>Sphingobacteriaceae</taxon>
        <taxon>Mucilaginibacter</taxon>
    </lineage>
</organism>
<dbReference type="AlphaFoldDB" id="A0A1H7ZL16"/>
<comment type="similarity">
    <text evidence="2 11">Belongs to the glycosyl hydrolase 1 family.</text>
</comment>
<dbReference type="GO" id="GO:0030245">
    <property type="term" value="P:cellulose catabolic process"/>
    <property type="evidence" value="ECO:0007669"/>
    <property type="project" value="UniProtKB-KW"/>
</dbReference>
<evidence type="ECO:0000256" key="8">
    <source>
        <dbReference type="ARBA" id="ARBA00023326"/>
    </source>
</evidence>
<evidence type="ECO:0000256" key="11">
    <source>
        <dbReference type="RuleBase" id="RU361175"/>
    </source>
</evidence>
<dbReference type="Proteomes" id="UP000198942">
    <property type="component" value="Unassembled WGS sequence"/>
</dbReference>
<dbReference type="FunFam" id="3.20.20.80:FF:000004">
    <property type="entry name" value="Beta-glucosidase 6-phospho-beta-glucosidase"/>
    <property type="match status" value="1"/>
</dbReference>
<dbReference type="Pfam" id="PF00232">
    <property type="entry name" value="Glyco_hydro_1"/>
    <property type="match status" value="1"/>
</dbReference>
<dbReference type="Gene3D" id="3.20.20.80">
    <property type="entry name" value="Glycosidases"/>
    <property type="match status" value="1"/>
</dbReference>
<dbReference type="EC" id="3.2.1.21" evidence="3 11"/>
<dbReference type="NCBIfam" id="TIGR03356">
    <property type="entry name" value="BGL"/>
    <property type="match status" value="1"/>
</dbReference>
<evidence type="ECO:0000256" key="2">
    <source>
        <dbReference type="ARBA" id="ARBA00010838"/>
    </source>
</evidence>